<keyword evidence="3 6" id="KW-0547">Nucleotide-binding</keyword>
<evidence type="ECO:0000259" key="8">
    <source>
        <dbReference type="PROSITE" id="PS50011"/>
    </source>
</evidence>
<feature type="region of interest" description="Disordered" evidence="7">
    <location>
        <begin position="125"/>
        <end position="184"/>
    </location>
</feature>
<feature type="region of interest" description="Disordered" evidence="7">
    <location>
        <begin position="776"/>
        <end position="865"/>
    </location>
</feature>
<keyword evidence="4 10" id="KW-0418">Kinase</keyword>
<dbReference type="InterPro" id="IPR011009">
    <property type="entry name" value="Kinase-like_dom_sf"/>
</dbReference>
<dbReference type="PANTHER" id="PTHR24058:SF46">
    <property type="entry name" value="HOMEODOMAIN-INTERACTING PROTEIN KINASE 4"/>
    <property type="match status" value="1"/>
</dbReference>
<dbReference type="PANTHER" id="PTHR24058">
    <property type="entry name" value="DUAL SPECIFICITY PROTEIN KINASE"/>
    <property type="match status" value="1"/>
</dbReference>
<feature type="region of interest" description="Disordered" evidence="7">
    <location>
        <begin position="211"/>
        <end position="250"/>
    </location>
</feature>
<keyword evidence="5 6" id="KW-0067">ATP-binding</keyword>
<feature type="domain" description="Protein kinase" evidence="8">
    <location>
        <begin position="260"/>
        <end position="596"/>
    </location>
</feature>
<reference evidence="10" key="1">
    <citation type="submission" date="2025-08" db="UniProtKB">
        <authorList>
            <consortium name="RefSeq"/>
        </authorList>
    </citation>
    <scope>IDENTIFICATION</scope>
    <source>
        <tissue evidence="10">Blood</tissue>
    </source>
</reference>
<keyword evidence="10" id="KW-0371">Homeobox</keyword>
<dbReference type="InterPro" id="IPR008271">
    <property type="entry name" value="Ser/Thr_kinase_AS"/>
</dbReference>
<keyword evidence="9" id="KW-1185">Reference proteome</keyword>
<dbReference type="Gene3D" id="1.10.510.10">
    <property type="entry name" value="Transferase(Phosphotransferase) domain 1"/>
    <property type="match status" value="1"/>
</dbReference>
<organism evidence="9 10">
    <name type="scientific">Bos indicus</name>
    <name type="common">Zebu</name>
    <dbReference type="NCBI Taxonomy" id="9915"/>
    <lineage>
        <taxon>Eukaryota</taxon>
        <taxon>Metazoa</taxon>
        <taxon>Chordata</taxon>
        <taxon>Craniata</taxon>
        <taxon>Vertebrata</taxon>
        <taxon>Euteleostomi</taxon>
        <taxon>Mammalia</taxon>
        <taxon>Eutheria</taxon>
        <taxon>Laurasiatheria</taxon>
        <taxon>Artiodactyla</taxon>
        <taxon>Ruminantia</taxon>
        <taxon>Pecora</taxon>
        <taxon>Bovidae</taxon>
        <taxon>Bovinae</taxon>
        <taxon>Bos</taxon>
    </lineage>
</organism>
<keyword evidence="2" id="KW-0808">Transferase</keyword>
<dbReference type="Gene3D" id="3.30.200.20">
    <property type="entry name" value="Phosphorylase Kinase, domain 1"/>
    <property type="match status" value="1"/>
</dbReference>
<dbReference type="KEGG" id="biu:109572475"/>
<sequence length="865" mass="95369">MGCHSLVQGIFPTQGSNPLLLHWQVDYLPEPPGKPSALRTRSRLLSLTLKILCNLASLYSRCPLPRAATGRGRGFLNTDIPTNTPAWEACSSSPLFRNVPLLSAQGPCSGSLLFRPFTSPASPGFRPWAGEGGALPGTPPPHSSQGLRSPTIEPEPLSNAGTHSGGPGAPHPKPGGLWGRGAAPGRLTVWPRGLGVAREVGANLAGQGTSAVLFPPLWGPRGQRQGGRPRRQSPWSRGGSRPASRGRGTMATIQSETDCYDIIEVLGKGTFGEVAKGWRRSTGEMVAIKILKNDAYRNRIIKNELKLLRCMRGLDPEEAHIIRFLEFFHDALKFYLVFELLEQNLFEFQKENNFAPLPARHIRTVTLQVLRALARLKELAIIHADLKPENIMLVDQTRCPFRVKVIDFGSASIFSEVRYVKEPYIQSRFYRAPEILLGLPFCEKVDVWSLGCVMAELHLGWPLYPGNNEYDQVRYICETQGLPKPHLLHAARKAHHFFKRNPHPDAANPWQLKSLADYLAETKVRPLERRKYMLKSLDQIETVNGVGAASRLTFPDREVLAEHADLKSMVELIKRMLTWESHERISPSAALRHPFVSMQQLRSTHETTRYYQLSLRSCRLSLQVEGKPPTSVLAAAEDGPPYYRLAEEEAAMGLGSTGGSGPFFREEKAPGMQRAIDQLDDLSLQEVGRGLWGETHADVVPDVLAPLKAAAVGRRLPESSPEPILAFYSTRLVGRHKVRKAPAGSKSDSNFSNLIRLSQASPEDDAPCRASGWAEGERLGASAEPPVIPQRDGDGPDIKDMTMDAESPGPELFDPNSCSGEWLSEPDWTLEGLRGPRVQGLPPHHAHPHGPPRATSFLQHVGGHH</sequence>
<dbReference type="GO" id="GO:0005524">
    <property type="term" value="F:ATP binding"/>
    <property type="evidence" value="ECO:0007669"/>
    <property type="project" value="UniProtKB-UniRule"/>
</dbReference>
<evidence type="ECO:0000256" key="3">
    <source>
        <dbReference type="ARBA" id="ARBA00022741"/>
    </source>
</evidence>
<name>A0A6P5D978_BOSIN</name>
<dbReference type="GO" id="GO:0004713">
    <property type="term" value="F:protein tyrosine kinase activity"/>
    <property type="evidence" value="ECO:0007669"/>
    <property type="project" value="TreeGrafter"/>
</dbReference>
<dbReference type="Proteomes" id="UP001652663">
    <property type="component" value="Chromosome 18"/>
</dbReference>
<keyword evidence="1" id="KW-0723">Serine/threonine-protein kinase</keyword>
<dbReference type="InterPro" id="IPR017441">
    <property type="entry name" value="Protein_kinase_ATP_BS"/>
</dbReference>
<accession>A0A6P5D978</accession>
<feature type="compositionally biased region" description="Low complexity" evidence="7">
    <location>
        <begin position="232"/>
        <end position="248"/>
    </location>
</feature>
<dbReference type="SMART" id="SM00220">
    <property type="entry name" value="S_TKc"/>
    <property type="match status" value="1"/>
</dbReference>
<dbReference type="GO" id="GO:0005634">
    <property type="term" value="C:nucleus"/>
    <property type="evidence" value="ECO:0007669"/>
    <property type="project" value="TreeGrafter"/>
</dbReference>
<dbReference type="InterPro" id="IPR000719">
    <property type="entry name" value="Prot_kinase_dom"/>
</dbReference>
<proteinExistence type="predicted"/>
<keyword evidence="10" id="KW-0238">DNA-binding</keyword>
<evidence type="ECO:0000313" key="9">
    <source>
        <dbReference type="Proteomes" id="UP001652663"/>
    </source>
</evidence>
<dbReference type="CTD" id="147746"/>
<dbReference type="SUPFAM" id="SSF56112">
    <property type="entry name" value="Protein kinase-like (PK-like)"/>
    <property type="match status" value="1"/>
</dbReference>
<dbReference type="PROSITE" id="PS50011">
    <property type="entry name" value="PROTEIN_KINASE_DOM"/>
    <property type="match status" value="1"/>
</dbReference>
<dbReference type="InterPro" id="IPR050494">
    <property type="entry name" value="Ser_Thr_dual-spec_kinase"/>
</dbReference>
<dbReference type="GeneID" id="109572475"/>
<dbReference type="GO" id="GO:0003677">
    <property type="term" value="F:DNA binding"/>
    <property type="evidence" value="ECO:0007669"/>
    <property type="project" value="UniProtKB-KW"/>
</dbReference>
<dbReference type="GO" id="GO:0005737">
    <property type="term" value="C:cytoplasm"/>
    <property type="evidence" value="ECO:0007669"/>
    <property type="project" value="TreeGrafter"/>
</dbReference>
<protein>
    <submittedName>
        <fullName evidence="10">Homeodomain-interacting protein kinase 4</fullName>
    </submittedName>
</protein>
<evidence type="ECO:0000256" key="2">
    <source>
        <dbReference type="ARBA" id="ARBA00022679"/>
    </source>
</evidence>
<evidence type="ECO:0000256" key="1">
    <source>
        <dbReference type="ARBA" id="ARBA00022527"/>
    </source>
</evidence>
<feature type="binding site" evidence="6">
    <location>
        <position position="289"/>
    </location>
    <ligand>
        <name>ATP</name>
        <dbReference type="ChEBI" id="CHEBI:30616"/>
    </ligand>
</feature>
<dbReference type="GO" id="GO:0004674">
    <property type="term" value="F:protein serine/threonine kinase activity"/>
    <property type="evidence" value="ECO:0007669"/>
    <property type="project" value="UniProtKB-KW"/>
</dbReference>
<gene>
    <name evidence="10" type="primary">HIPK4</name>
</gene>
<evidence type="ECO:0000256" key="6">
    <source>
        <dbReference type="PROSITE-ProRule" id="PRU10141"/>
    </source>
</evidence>
<dbReference type="RefSeq" id="XP_019834848.2">
    <property type="nucleotide sequence ID" value="XM_019979289.2"/>
</dbReference>
<feature type="compositionally biased region" description="Basic and acidic residues" evidence="7">
    <location>
        <begin position="791"/>
        <end position="802"/>
    </location>
</feature>
<dbReference type="Pfam" id="PF00069">
    <property type="entry name" value="Pkinase"/>
    <property type="match status" value="1"/>
</dbReference>
<evidence type="ECO:0000256" key="7">
    <source>
        <dbReference type="SAM" id="MobiDB-lite"/>
    </source>
</evidence>
<evidence type="ECO:0000313" key="10">
    <source>
        <dbReference type="RefSeq" id="XP_019834848.2"/>
    </source>
</evidence>
<evidence type="ECO:0000256" key="5">
    <source>
        <dbReference type="ARBA" id="ARBA00022840"/>
    </source>
</evidence>
<dbReference type="PROSITE" id="PS00107">
    <property type="entry name" value="PROTEIN_KINASE_ATP"/>
    <property type="match status" value="1"/>
</dbReference>
<evidence type="ECO:0000256" key="4">
    <source>
        <dbReference type="ARBA" id="ARBA00022777"/>
    </source>
</evidence>
<dbReference type="PROSITE" id="PS00108">
    <property type="entry name" value="PROTEIN_KINASE_ST"/>
    <property type="match status" value="1"/>
</dbReference>
<dbReference type="OrthoDB" id="437530at2759"/>